<name>A0A1S2Y843_CICAR</name>
<feature type="signal peptide" evidence="6">
    <location>
        <begin position="1"/>
        <end position="16"/>
    </location>
</feature>
<evidence type="ECO:0000313" key="9">
    <source>
        <dbReference type="RefSeq" id="XP_004500941.1"/>
    </source>
</evidence>
<dbReference type="AlphaFoldDB" id="A0A1S2Y843"/>
<dbReference type="SUPFAM" id="SSF81653">
    <property type="entry name" value="Calcium ATPase, transduction domain A"/>
    <property type="match status" value="1"/>
</dbReference>
<evidence type="ECO:0000313" key="8">
    <source>
        <dbReference type="Proteomes" id="UP000087171"/>
    </source>
</evidence>
<reference evidence="8" key="1">
    <citation type="journal article" date="2013" name="Nat. Biotechnol.">
        <title>Draft genome sequence of chickpea (Cicer arietinum) provides a resource for trait improvement.</title>
        <authorList>
            <person name="Varshney R.K."/>
            <person name="Song C."/>
            <person name="Saxena R.K."/>
            <person name="Azam S."/>
            <person name="Yu S."/>
            <person name="Sharpe A.G."/>
            <person name="Cannon S."/>
            <person name="Baek J."/>
            <person name="Rosen B.D."/>
            <person name="Tar'an B."/>
            <person name="Millan T."/>
            <person name="Zhang X."/>
            <person name="Ramsay L.D."/>
            <person name="Iwata A."/>
            <person name="Wang Y."/>
            <person name="Nelson W."/>
            <person name="Farmer A.D."/>
            <person name="Gaur P.M."/>
            <person name="Soderlund C."/>
            <person name="Penmetsa R.V."/>
            <person name="Xu C."/>
            <person name="Bharti A.K."/>
            <person name="He W."/>
            <person name="Winter P."/>
            <person name="Zhao S."/>
            <person name="Hane J.K."/>
            <person name="Carrasquilla-Garcia N."/>
            <person name="Condie J.A."/>
            <person name="Upadhyaya H.D."/>
            <person name="Luo M.C."/>
            <person name="Thudi M."/>
            <person name="Gowda C.L."/>
            <person name="Singh N.P."/>
            <person name="Lichtenzveig J."/>
            <person name="Gali K.K."/>
            <person name="Rubio J."/>
            <person name="Nadarajan N."/>
            <person name="Dolezel J."/>
            <person name="Bansal K.C."/>
            <person name="Xu X."/>
            <person name="Edwards D."/>
            <person name="Zhang G."/>
            <person name="Kahl G."/>
            <person name="Gil J."/>
            <person name="Singh K.B."/>
            <person name="Datta S.K."/>
            <person name="Jackson S.A."/>
            <person name="Wang J."/>
            <person name="Cook D.R."/>
        </authorList>
    </citation>
    <scope>NUCLEOTIDE SEQUENCE [LARGE SCALE GENOMIC DNA]</scope>
    <source>
        <strain evidence="8">cv. CDC Frontier</strain>
    </source>
</reference>
<evidence type="ECO:0000256" key="1">
    <source>
        <dbReference type="ARBA" id="ARBA00004370"/>
    </source>
</evidence>
<keyword evidence="4" id="KW-1133">Transmembrane helix</keyword>
<gene>
    <name evidence="9" type="primary">LOC101507723</name>
</gene>
<organism evidence="8 9">
    <name type="scientific">Cicer arietinum</name>
    <name type="common">Chickpea</name>
    <name type="synonym">Garbanzo</name>
    <dbReference type="NCBI Taxonomy" id="3827"/>
    <lineage>
        <taxon>Eukaryota</taxon>
        <taxon>Viridiplantae</taxon>
        <taxon>Streptophyta</taxon>
        <taxon>Embryophyta</taxon>
        <taxon>Tracheophyta</taxon>
        <taxon>Spermatophyta</taxon>
        <taxon>Magnoliopsida</taxon>
        <taxon>eudicotyledons</taxon>
        <taxon>Gunneridae</taxon>
        <taxon>Pentapetalae</taxon>
        <taxon>rosids</taxon>
        <taxon>fabids</taxon>
        <taxon>Fabales</taxon>
        <taxon>Fabaceae</taxon>
        <taxon>Papilionoideae</taxon>
        <taxon>50 kb inversion clade</taxon>
        <taxon>NPAAA clade</taxon>
        <taxon>Hologalegina</taxon>
        <taxon>IRL clade</taxon>
        <taxon>Cicereae</taxon>
        <taxon>Cicer</taxon>
    </lineage>
</organism>
<evidence type="ECO:0000256" key="5">
    <source>
        <dbReference type="ARBA" id="ARBA00023136"/>
    </source>
</evidence>
<keyword evidence="5" id="KW-0472">Membrane</keyword>
<reference evidence="9" key="2">
    <citation type="submission" date="2025-08" db="UniProtKB">
        <authorList>
            <consortium name="RefSeq"/>
        </authorList>
    </citation>
    <scope>IDENTIFICATION</scope>
    <source>
        <tissue evidence="9">Etiolated seedlings</tissue>
    </source>
</reference>
<evidence type="ECO:0000256" key="6">
    <source>
        <dbReference type="SAM" id="SignalP"/>
    </source>
</evidence>
<keyword evidence="2" id="KW-0812">Transmembrane</keyword>
<evidence type="ECO:0000256" key="3">
    <source>
        <dbReference type="ARBA" id="ARBA00022723"/>
    </source>
</evidence>
<dbReference type="Gene3D" id="2.70.150.10">
    <property type="entry name" value="Calcium-transporting ATPase, cytoplasmic transduction domain A"/>
    <property type="match status" value="1"/>
</dbReference>
<keyword evidence="8" id="KW-1185">Reference proteome</keyword>
<comment type="subcellular location">
    <subcellularLocation>
        <location evidence="1">Membrane</location>
    </subcellularLocation>
</comment>
<evidence type="ECO:0000259" key="7">
    <source>
        <dbReference type="Pfam" id="PF00122"/>
    </source>
</evidence>
<evidence type="ECO:0000256" key="4">
    <source>
        <dbReference type="ARBA" id="ARBA00022989"/>
    </source>
</evidence>
<dbReference type="PaxDb" id="3827-XP_004500941.1"/>
<dbReference type="OrthoDB" id="421110at2759"/>
<proteinExistence type="predicted"/>
<dbReference type="STRING" id="3827.A0A1S2Y843"/>
<feature type="chain" id="PRO_5010291566" evidence="6">
    <location>
        <begin position="17"/>
        <end position="130"/>
    </location>
</feature>
<dbReference type="InterPro" id="IPR059000">
    <property type="entry name" value="ATPase_P-type_domA"/>
</dbReference>
<dbReference type="FunFam" id="2.70.150.10:FF:000002">
    <property type="entry name" value="Copper-transporting ATPase 1, putative"/>
    <property type="match status" value="1"/>
</dbReference>
<feature type="domain" description="P-type ATPase A" evidence="7">
    <location>
        <begin position="49"/>
        <end position="128"/>
    </location>
</feature>
<keyword evidence="3" id="KW-0479">Metal-binding</keyword>
<dbReference type="GO" id="GO:0046872">
    <property type="term" value="F:metal ion binding"/>
    <property type="evidence" value="ECO:0007669"/>
    <property type="project" value="UniProtKB-KW"/>
</dbReference>
<dbReference type="Pfam" id="PF00122">
    <property type="entry name" value="E1-E2_ATPase"/>
    <property type="match status" value="1"/>
</dbReference>
<dbReference type="PANTHER" id="PTHR46594">
    <property type="entry name" value="P-TYPE CATION-TRANSPORTING ATPASE"/>
    <property type="match status" value="1"/>
</dbReference>
<dbReference type="PANTHER" id="PTHR46594:SF6">
    <property type="entry name" value="COPPER-TRANSPORTING ATPASE RAN1"/>
    <property type="match status" value="1"/>
</dbReference>
<protein>
    <submittedName>
        <fullName evidence="9">Cation-transporting ATPase HMA5-like</fullName>
    </submittedName>
</protein>
<keyword evidence="6" id="KW-0732">Signal</keyword>
<accession>A0A1S2Y843</accession>
<dbReference type="Proteomes" id="UP000087171">
    <property type="component" value="Chromosome Ca5"/>
</dbReference>
<sequence length="130" mass="14320">MLITFVLLGKYLECLAKGKTSDAIKKLVELTPTTDLLVVKDKDGRSIEERENDSLLIQTIDTLKVLHGTKIPTDGIVTWDSSYVNESMVTGESIPVLKEINTFVIGGTINWHGVLHIQATKVGSNTILRI</sequence>
<dbReference type="GO" id="GO:0016020">
    <property type="term" value="C:membrane"/>
    <property type="evidence" value="ECO:0007669"/>
    <property type="project" value="UniProtKB-SubCell"/>
</dbReference>
<dbReference type="InterPro" id="IPR008250">
    <property type="entry name" value="ATPase_P-typ_transduc_dom_A_sf"/>
</dbReference>
<dbReference type="RefSeq" id="XP_004500941.1">
    <property type="nucleotide sequence ID" value="XM_004500884.3"/>
</dbReference>
<dbReference type="eggNOG" id="KOG0207">
    <property type="taxonomic scope" value="Eukaryota"/>
</dbReference>
<evidence type="ECO:0000256" key="2">
    <source>
        <dbReference type="ARBA" id="ARBA00022692"/>
    </source>
</evidence>